<sequence length="406" mass="42896">MLIRSSTPEALRQNNSLSVLSALRRQGALAHTDLCAQTGLASATVSAITAILERDGVIERLEQKPAGGRGRPRVLFQPKRDCGYLAAVRISSDQVQYSLVDYAGRLIDRFEEPRLGGDGATEAFGQSFLAALARLAERSRLARDQVLAISISSKGIVDPGAARLVWSPVFGGAALDFSALLGGVWPARVLLANESLLVAQAIAAQREGQGHIPAIAALSLGHSIGLGLARRDRHGEWEVSAPNFGHMQHVAGGSLCRCGSQGCVEAYAGFYAVLRTAFQVPPQTIPAKFVPIAEIDKIAAQARAGHRMAIYAFRQAGQSLGAGLARMMSLFGSMPVAVTGPGLRFFGLMQEGLLEAFAETHEGRLNGVPLILPMTGEDELVFEGHVTRALAEMDVMLATGQGGGAP</sequence>
<evidence type="ECO:0000313" key="2">
    <source>
        <dbReference type="EMBL" id="OLP54321.1"/>
    </source>
</evidence>
<comment type="caution">
    <text evidence="2">The sequence shown here is derived from an EMBL/GenBank/DDBJ whole genome shotgun (WGS) entry which is preliminary data.</text>
</comment>
<gene>
    <name evidence="2" type="ORF">BJF92_15115</name>
</gene>
<name>A0A1Q9AGT7_9HYPH</name>
<dbReference type="EMBL" id="MKIO01000036">
    <property type="protein sequence ID" value="OLP54321.1"/>
    <property type="molecule type" value="Genomic_DNA"/>
</dbReference>
<dbReference type="SUPFAM" id="SSF46785">
    <property type="entry name" value="Winged helix' DNA-binding domain"/>
    <property type="match status" value="1"/>
</dbReference>
<dbReference type="SUPFAM" id="SSF53067">
    <property type="entry name" value="Actin-like ATPase domain"/>
    <property type="match status" value="1"/>
</dbReference>
<dbReference type="InterPro" id="IPR000600">
    <property type="entry name" value="ROK"/>
</dbReference>
<dbReference type="InterPro" id="IPR043129">
    <property type="entry name" value="ATPase_NBD"/>
</dbReference>
<dbReference type="Gene3D" id="1.10.10.10">
    <property type="entry name" value="Winged helix-like DNA-binding domain superfamily/Winged helix DNA-binding domain"/>
    <property type="match status" value="1"/>
</dbReference>
<dbReference type="InterPro" id="IPR036388">
    <property type="entry name" value="WH-like_DNA-bd_sf"/>
</dbReference>
<accession>A0A1Q9AGT7</accession>
<dbReference type="InterPro" id="IPR036390">
    <property type="entry name" value="WH_DNA-bd_sf"/>
</dbReference>
<dbReference type="Pfam" id="PF00480">
    <property type="entry name" value="ROK"/>
    <property type="match status" value="1"/>
</dbReference>
<evidence type="ECO:0000256" key="1">
    <source>
        <dbReference type="ARBA" id="ARBA00006479"/>
    </source>
</evidence>
<reference evidence="2 3" key="1">
    <citation type="submission" date="2016-09" db="EMBL/GenBank/DDBJ databases">
        <title>Rhizobium sp. nov., a novel species isolated from the rice rhizosphere.</title>
        <authorList>
            <person name="Zhao J."/>
            <person name="Zhang X."/>
        </authorList>
    </citation>
    <scope>NUCLEOTIDE SEQUENCE [LARGE SCALE GENOMIC DNA]</scope>
    <source>
        <strain evidence="2 3">MH17</strain>
    </source>
</reference>
<dbReference type="PANTHER" id="PTHR18964:SF149">
    <property type="entry name" value="BIFUNCTIONAL UDP-N-ACETYLGLUCOSAMINE 2-EPIMERASE_N-ACETYLMANNOSAMINE KINASE"/>
    <property type="match status" value="1"/>
</dbReference>
<organism evidence="2 3">
    <name type="scientific">Xaviernesmea rhizosphaerae</name>
    <dbReference type="NCBI Taxonomy" id="1672749"/>
    <lineage>
        <taxon>Bacteria</taxon>
        <taxon>Pseudomonadati</taxon>
        <taxon>Pseudomonadota</taxon>
        <taxon>Alphaproteobacteria</taxon>
        <taxon>Hyphomicrobiales</taxon>
        <taxon>Rhizobiaceae</taxon>
        <taxon>Rhizobium/Agrobacterium group</taxon>
        <taxon>Xaviernesmea</taxon>
    </lineage>
</organism>
<dbReference type="AlphaFoldDB" id="A0A1Q9AGT7"/>
<dbReference type="PANTHER" id="PTHR18964">
    <property type="entry name" value="ROK (REPRESSOR, ORF, KINASE) FAMILY"/>
    <property type="match status" value="1"/>
</dbReference>
<dbReference type="RefSeq" id="WP_075635864.1">
    <property type="nucleotide sequence ID" value="NZ_MKIO01000036.1"/>
</dbReference>
<dbReference type="STRING" id="1672749.BJF92_15115"/>
<dbReference type="OrthoDB" id="9810372at2"/>
<dbReference type="Gene3D" id="3.30.420.40">
    <property type="match status" value="2"/>
</dbReference>
<comment type="similarity">
    <text evidence="1">Belongs to the ROK (NagC/XylR) family.</text>
</comment>
<dbReference type="Proteomes" id="UP000186143">
    <property type="component" value="Unassembled WGS sequence"/>
</dbReference>
<proteinExistence type="inferred from homology"/>
<dbReference type="Pfam" id="PF13412">
    <property type="entry name" value="HTH_24"/>
    <property type="match status" value="1"/>
</dbReference>
<protein>
    <submittedName>
        <fullName evidence="2">Transcriptional regulator</fullName>
    </submittedName>
</protein>
<evidence type="ECO:0000313" key="3">
    <source>
        <dbReference type="Proteomes" id="UP000186143"/>
    </source>
</evidence>